<keyword evidence="1" id="KW-0472">Membrane</keyword>
<organism evidence="2 3">
    <name type="scientific">Brenneria goodwinii</name>
    <dbReference type="NCBI Taxonomy" id="1109412"/>
    <lineage>
        <taxon>Bacteria</taxon>
        <taxon>Pseudomonadati</taxon>
        <taxon>Pseudomonadota</taxon>
        <taxon>Gammaproteobacteria</taxon>
        <taxon>Enterobacterales</taxon>
        <taxon>Pectobacteriaceae</taxon>
        <taxon>Brenneria</taxon>
    </lineage>
</organism>
<proteinExistence type="predicted"/>
<keyword evidence="1" id="KW-1133">Transmembrane helix</keyword>
<keyword evidence="1" id="KW-0812">Transmembrane</keyword>
<dbReference type="Proteomes" id="UP000044377">
    <property type="component" value="Unassembled WGS sequence"/>
</dbReference>
<protein>
    <submittedName>
        <fullName evidence="2">Uncharacterized protein</fullName>
    </submittedName>
</protein>
<evidence type="ECO:0000313" key="2">
    <source>
        <dbReference type="EMBL" id="CPR16860.1"/>
    </source>
</evidence>
<name>A0A0G4JV83_9GAMM</name>
<dbReference type="AlphaFoldDB" id="A0A0G4JV83"/>
<keyword evidence="3" id="KW-1185">Reference proteome</keyword>
<reference evidence="3" key="1">
    <citation type="submission" date="2015-01" db="EMBL/GenBank/DDBJ databases">
        <authorList>
            <person name="Paterson Steve"/>
        </authorList>
    </citation>
    <scope>NUCLEOTIDE SEQUENCE [LARGE SCALE GENOMIC DNA]</scope>
    <source>
        <strain evidence="3">OBR1</strain>
    </source>
</reference>
<accession>A0A0G4JV83</accession>
<evidence type="ECO:0000313" key="3">
    <source>
        <dbReference type="Proteomes" id="UP000044377"/>
    </source>
</evidence>
<dbReference type="STRING" id="1109412.BN1221_02316"/>
<evidence type="ECO:0000256" key="1">
    <source>
        <dbReference type="SAM" id="Phobius"/>
    </source>
</evidence>
<sequence length="51" mass="6250">MPRLKIFRVKFLELLTAHFWYLISLFLIFYIVNMAMGLFGNIFCQKFCVRR</sequence>
<dbReference type="EMBL" id="CGIG01000001">
    <property type="protein sequence ID" value="CPR16860.1"/>
    <property type="molecule type" value="Genomic_DNA"/>
</dbReference>
<feature type="transmembrane region" description="Helical" evidence="1">
    <location>
        <begin position="20"/>
        <end position="44"/>
    </location>
</feature>
<gene>
    <name evidence="2" type="ORF">BN1221_02316</name>
</gene>